<proteinExistence type="predicted"/>
<evidence type="ECO:0000256" key="6">
    <source>
        <dbReference type="SAM" id="Phobius"/>
    </source>
</evidence>
<evidence type="ECO:0000256" key="5">
    <source>
        <dbReference type="SAM" id="MobiDB-lite"/>
    </source>
</evidence>
<organism evidence="7 8">
    <name type="scientific">Ophiocordyceps unilateralis</name>
    <name type="common">Zombie-ant fungus</name>
    <name type="synonym">Torrubia unilateralis</name>
    <dbReference type="NCBI Taxonomy" id="268505"/>
    <lineage>
        <taxon>Eukaryota</taxon>
        <taxon>Fungi</taxon>
        <taxon>Dikarya</taxon>
        <taxon>Ascomycota</taxon>
        <taxon>Pezizomycotina</taxon>
        <taxon>Sordariomycetes</taxon>
        <taxon>Hypocreomycetidae</taxon>
        <taxon>Hypocreales</taxon>
        <taxon>Ophiocordycipitaceae</taxon>
        <taxon>Ophiocordyceps</taxon>
    </lineage>
</organism>
<keyword evidence="3" id="KW-0442">Lipid degradation</keyword>
<keyword evidence="6" id="KW-1133">Transmembrane helix</keyword>
<dbReference type="GO" id="GO:0016042">
    <property type="term" value="P:lipid catabolic process"/>
    <property type="evidence" value="ECO:0007669"/>
    <property type="project" value="UniProtKB-KW"/>
</dbReference>
<evidence type="ECO:0000256" key="3">
    <source>
        <dbReference type="ARBA" id="ARBA00022963"/>
    </source>
</evidence>
<evidence type="ECO:0000256" key="2">
    <source>
        <dbReference type="ARBA" id="ARBA00022801"/>
    </source>
</evidence>
<dbReference type="SUPFAM" id="SSF53474">
    <property type="entry name" value="alpha/beta-Hydrolases"/>
    <property type="match status" value="1"/>
</dbReference>
<dbReference type="STRING" id="268505.A0A2A9PGI2"/>
<dbReference type="EMBL" id="LAZP02000162">
    <property type="protein sequence ID" value="PFH59946.1"/>
    <property type="molecule type" value="Genomic_DNA"/>
</dbReference>
<reference evidence="7 8" key="1">
    <citation type="journal article" date="2015" name="BMC Genomics">
        <title>Gene expression during zombie ant biting behavior reflects the complexity underlying fungal parasitic behavioral manipulation.</title>
        <authorList>
            <person name="de Bekker C."/>
            <person name="Ohm R.A."/>
            <person name="Loreto R.G."/>
            <person name="Sebastian A."/>
            <person name="Albert I."/>
            <person name="Merrow M."/>
            <person name="Brachmann A."/>
            <person name="Hughes D.P."/>
        </authorList>
    </citation>
    <scope>NUCLEOTIDE SEQUENCE [LARGE SCALE GENOMIC DNA]</scope>
    <source>
        <strain evidence="7 8">SC16a</strain>
    </source>
</reference>
<evidence type="ECO:0000313" key="8">
    <source>
        <dbReference type="Proteomes" id="UP000037136"/>
    </source>
</evidence>
<name>A0A2A9PGI2_OPHUN</name>
<dbReference type="InterPro" id="IPR029058">
    <property type="entry name" value="AB_hydrolase_fold"/>
</dbReference>
<keyword evidence="2" id="KW-0378">Hydrolase</keyword>
<sequence>MTLLLALAAARLTCPLRRPRRGGGASFSLSDAGPPQGGELSTHRLISKTMLPILVFVGALVAVGTAVLIPGPIGAFSVAMRTHELTDSNRRDPYSPYNSSSRRRILVSVFLPLDPVRHADARVQQLPYMPPLTAEEYGKQAAAIAPALKDVFSLLSIEYRRLETTAHPCGDYVGKTSSYPVVIFSPGLSGSRMMYAAGARDLASQGYVVITIDHPYDASIVEFPDGTVIRGINITTPADILHAVMVRAADVTFLINQLHDNVGLEHLTAGFSGVVDVEKMAIYGHSLGGATAAEVMLKDNRLLGGMNWDGQMQGDSANEGLVRPFVQLGVPGHRHMNGSNWAAFYRLLRGPKLELEVAGTTHSSFTDLPLLLSTTVVPPAYRPAVEQVLGTVNGRLLRRTLTGILKASLDFVFGKDAEGVERLTDDYFGVSVVEDR</sequence>
<feature type="region of interest" description="Disordered" evidence="5">
    <location>
        <begin position="20"/>
        <end position="40"/>
    </location>
</feature>
<keyword evidence="6" id="KW-0472">Membrane</keyword>
<evidence type="ECO:0000313" key="7">
    <source>
        <dbReference type="EMBL" id="PFH59946.1"/>
    </source>
</evidence>
<feature type="transmembrane region" description="Helical" evidence="6">
    <location>
        <begin position="56"/>
        <end position="80"/>
    </location>
</feature>
<dbReference type="PANTHER" id="PTHR10272:SF14">
    <property type="entry name" value="PAF ACETYLHYDROLASE FAMILY PROTEIN"/>
    <property type="match status" value="1"/>
</dbReference>
<evidence type="ECO:0000256" key="4">
    <source>
        <dbReference type="ARBA" id="ARBA00023098"/>
    </source>
</evidence>
<dbReference type="PANTHER" id="PTHR10272">
    <property type="entry name" value="PLATELET-ACTIVATING FACTOR ACETYLHYDROLASE"/>
    <property type="match status" value="1"/>
</dbReference>
<reference evidence="7 8" key="2">
    <citation type="journal article" date="2017" name="Sci. Rep.">
        <title>Ant-infecting Ophiocordyceps genomes reveal a high diversity of potential behavioral manipulation genes and a possible major role for enterotoxins.</title>
        <authorList>
            <person name="de Bekker C."/>
            <person name="Ohm R.A."/>
            <person name="Evans H.C."/>
            <person name="Brachmann A."/>
            <person name="Hughes D.P."/>
        </authorList>
    </citation>
    <scope>NUCLEOTIDE SEQUENCE [LARGE SCALE GENOMIC DNA]</scope>
    <source>
        <strain evidence="7 8">SC16a</strain>
    </source>
</reference>
<dbReference type="EC" id="3.1.1.47" evidence="1"/>
<keyword evidence="8" id="KW-1185">Reference proteome</keyword>
<keyword evidence="6" id="KW-0812">Transmembrane</keyword>
<dbReference type="Pfam" id="PF03403">
    <property type="entry name" value="PAF-AH_p_II"/>
    <property type="match status" value="2"/>
</dbReference>
<dbReference type="AlphaFoldDB" id="A0A2A9PGI2"/>
<dbReference type="GO" id="GO:0003847">
    <property type="term" value="F:1-alkyl-2-acetylglycerophosphocholine esterase activity"/>
    <property type="evidence" value="ECO:0007669"/>
    <property type="project" value="UniProtKB-EC"/>
</dbReference>
<dbReference type="Gene3D" id="3.40.50.1820">
    <property type="entry name" value="alpha/beta hydrolase"/>
    <property type="match status" value="1"/>
</dbReference>
<gene>
    <name evidence="7" type="ORF">XA68_11685</name>
</gene>
<keyword evidence="4" id="KW-0443">Lipid metabolism</keyword>
<dbReference type="OrthoDB" id="2363873at2759"/>
<comment type="caution">
    <text evidence="7">The sequence shown here is derived from an EMBL/GenBank/DDBJ whole genome shotgun (WGS) entry which is preliminary data.</text>
</comment>
<dbReference type="Proteomes" id="UP000037136">
    <property type="component" value="Unassembled WGS sequence"/>
</dbReference>
<evidence type="ECO:0000256" key="1">
    <source>
        <dbReference type="ARBA" id="ARBA00013201"/>
    </source>
</evidence>
<protein>
    <recommendedName>
        <fullName evidence="1">1-alkyl-2-acetylglycerophosphocholine esterase</fullName>
        <ecNumber evidence="1">3.1.1.47</ecNumber>
    </recommendedName>
</protein>
<accession>A0A2A9PGI2</accession>